<dbReference type="Proteomes" id="UP001358417">
    <property type="component" value="Unassembled WGS sequence"/>
</dbReference>
<protein>
    <submittedName>
        <fullName evidence="2">Uncharacterized protein</fullName>
    </submittedName>
</protein>
<dbReference type="RefSeq" id="XP_064701454.1">
    <property type="nucleotide sequence ID" value="XM_064852479.1"/>
</dbReference>
<gene>
    <name evidence="2" type="ORF">LTR84_008936</name>
</gene>
<evidence type="ECO:0000313" key="3">
    <source>
        <dbReference type="Proteomes" id="UP001358417"/>
    </source>
</evidence>
<name>A0AAV9MWC4_9EURO</name>
<dbReference type="AlphaFoldDB" id="A0AAV9MWC4"/>
<comment type="caution">
    <text evidence="2">The sequence shown here is derived from an EMBL/GenBank/DDBJ whole genome shotgun (WGS) entry which is preliminary data.</text>
</comment>
<accession>A0AAV9MWC4</accession>
<feature type="compositionally biased region" description="Pro residues" evidence="1">
    <location>
        <begin position="81"/>
        <end position="97"/>
    </location>
</feature>
<feature type="region of interest" description="Disordered" evidence="1">
    <location>
        <begin position="327"/>
        <end position="369"/>
    </location>
</feature>
<evidence type="ECO:0000313" key="2">
    <source>
        <dbReference type="EMBL" id="KAK5045843.1"/>
    </source>
</evidence>
<proteinExistence type="predicted"/>
<feature type="region of interest" description="Disordered" evidence="1">
    <location>
        <begin position="155"/>
        <end position="177"/>
    </location>
</feature>
<feature type="compositionally biased region" description="Basic and acidic residues" evidence="1">
    <location>
        <begin position="327"/>
        <end position="345"/>
    </location>
</feature>
<feature type="region of interest" description="Disordered" evidence="1">
    <location>
        <begin position="1"/>
        <end position="25"/>
    </location>
</feature>
<feature type="compositionally biased region" description="Basic residues" evidence="1">
    <location>
        <begin position="69"/>
        <end position="78"/>
    </location>
</feature>
<reference evidence="2 3" key="1">
    <citation type="submission" date="2023-08" db="EMBL/GenBank/DDBJ databases">
        <title>Black Yeasts Isolated from many extreme environments.</title>
        <authorList>
            <person name="Coleine C."/>
            <person name="Stajich J.E."/>
            <person name="Selbmann L."/>
        </authorList>
    </citation>
    <scope>NUCLEOTIDE SEQUENCE [LARGE SCALE GENOMIC DNA]</scope>
    <source>
        <strain evidence="2 3">CCFEE 5792</strain>
    </source>
</reference>
<feature type="compositionally biased region" description="Basic and acidic residues" evidence="1">
    <location>
        <begin position="156"/>
        <end position="166"/>
    </location>
</feature>
<evidence type="ECO:0000256" key="1">
    <source>
        <dbReference type="SAM" id="MobiDB-lite"/>
    </source>
</evidence>
<feature type="region of interest" description="Disordered" evidence="1">
    <location>
        <begin position="63"/>
        <end position="139"/>
    </location>
</feature>
<dbReference type="EMBL" id="JAVRRD010000034">
    <property type="protein sequence ID" value="KAK5045843.1"/>
    <property type="molecule type" value="Genomic_DNA"/>
</dbReference>
<keyword evidence="3" id="KW-1185">Reference proteome</keyword>
<feature type="region of interest" description="Disordered" evidence="1">
    <location>
        <begin position="246"/>
        <end position="285"/>
    </location>
</feature>
<organism evidence="2 3">
    <name type="scientific">Exophiala bonariae</name>
    <dbReference type="NCBI Taxonomy" id="1690606"/>
    <lineage>
        <taxon>Eukaryota</taxon>
        <taxon>Fungi</taxon>
        <taxon>Dikarya</taxon>
        <taxon>Ascomycota</taxon>
        <taxon>Pezizomycotina</taxon>
        <taxon>Eurotiomycetes</taxon>
        <taxon>Chaetothyriomycetidae</taxon>
        <taxon>Chaetothyriales</taxon>
        <taxon>Herpotrichiellaceae</taxon>
        <taxon>Exophiala</taxon>
    </lineage>
</organism>
<dbReference type="GeneID" id="89977098"/>
<sequence length="369" mass="43646">MSGRRHSDSYNSHSSDPIVLERDPQVRNSYRIIRPTKVKKSRLTIGSKIYNLFRTRRRKVQIVEESPIRSRRQQRRIRTPSPSPSPSPPPPPSPPRGPYRRMTTRLNEDDIYAPLPPKMSPKSNTKHRKSKSDDYDAIYEEREPQLYRKVKVVHTNRRDEDAHPRVEIPSSSHKRHDSGKYYVETRVHDRPSSVRSDFDHRREDDGELRQLTNDLSNLLAKERKDRIEAERATAIAEAKANRLEADLAHEQRQRSLEKRERAAADRERRLTDERHSNERERERERDRIVEVRRPVVVHNPIVAVAPLHENNHRSALDRAQADYQQLEVRENRGFREEARPSTAERRPRRQSIVIVEPPREPRNTRHGHR</sequence>